<organism evidence="6 7">
    <name type="scientific">Glarea lozoyensis (strain ATCC 20868 / MF5171)</name>
    <dbReference type="NCBI Taxonomy" id="1116229"/>
    <lineage>
        <taxon>Eukaryota</taxon>
        <taxon>Fungi</taxon>
        <taxon>Dikarya</taxon>
        <taxon>Ascomycota</taxon>
        <taxon>Pezizomycotina</taxon>
        <taxon>Leotiomycetes</taxon>
        <taxon>Helotiales</taxon>
        <taxon>Helotiaceae</taxon>
        <taxon>Glarea</taxon>
    </lineage>
</organism>
<dbReference type="KEGG" id="glz:GLAREA_10956"/>
<feature type="region of interest" description="Disordered" evidence="4">
    <location>
        <begin position="381"/>
        <end position="843"/>
    </location>
</feature>
<evidence type="ECO:0000256" key="2">
    <source>
        <dbReference type="ARBA" id="ARBA00022857"/>
    </source>
</evidence>
<gene>
    <name evidence="6" type="ORF">GLAREA_10956</name>
</gene>
<dbReference type="Pfam" id="PF00248">
    <property type="entry name" value="Aldo_ket_red"/>
    <property type="match status" value="1"/>
</dbReference>
<dbReference type="PRINTS" id="PR01577">
    <property type="entry name" value="KCNABCHANNEL"/>
</dbReference>
<accession>S3DDT6</accession>
<proteinExistence type="inferred from homology"/>
<dbReference type="InterPro" id="IPR005399">
    <property type="entry name" value="K_chnl_volt-dep_bsu_KCNAB-rel"/>
</dbReference>
<dbReference type="HOGENOM" id="CLU_285134_0_0_1"/>
<dbReference type="Gene3D" id="3.20.20.100">
    <property type="entry name" value="NADP-dependent oxidoreductase domain"/>
    <property type="match status" value="1"/>
</dbReference>
<evidence type="ECO:0000313" key="7">
    <source>
        <dbReference type="Proteomes" id="UP000016922"/>
    </source>
</evidence>
<feature type="compositionally biased region" description="Basic and acidic residues" evidence="4">
    <location>
        <begin position="477"/>
        <end position="494"/>
    </location>
</feature>
<dbReference type="GO" id="GO:0016491">
    <property type="term" value="F:oxidoreductase activity"/>
    <property type="evidence" value="ECO:0007669"/>
    <property type="project" value="UniProtKB-KW"/>
</dbReference>
<feature type="compositionally biased region" description="Polar residues" evidence="4">
    <location>
        <begin position="457"/>
        <end position="475"/>
    </location>
</feature>
<feature type="compositionally biased region" description="Polar residues" evidence="4">
    <location>
        <begin position="395"/>
        <end position="404"/>
    </location>
</feature>
<evidence type="ECO:0000256" key="4">
    <source>
        <dbReference type="SAM" id="MobiDB-lite"/>
    </source>
</evidence>
<keyword evidence="3" id="KW-0560">Oxidoreductase</keyword>
<reference evidence="6 7" key="1">
    <citation type="journal article" date="2013" name="BMC Genomics">
        <title>Genomics-driven discovery of the pneumocandin biosynthetic gene cluster in the fungus Glarea lozoyensis.</title>
        <authorList>
            <person name="Chen L."/>
            <person name="Yue Q."/>
            <person name="Zhang X."/>
            <person name="Xiang M."/>
            <person name="Wang C."/>
            <person name="Li S."/>
            <person name="Che Y."/>
            <person name="Ortiz-Lopez F.J."/>
            <person name="Bills G.F."/>
            <person name="Liu X."/>
            <person name="An Z."/>
        </authorList>
    </citation>
    <scope>NUCLEOTIDE SEQUENCE [LARGE SCALE GENOMIC DNA]</scope>
    <source>
        <strain evidence="7">ATCC 20868 / MF5171</strain>
    </source>
</reference>
<name>S3DDT6_GLAL2</name>
<feature type="domain" description="NADP-dependent oxidoreductase" evidence="5">
    <location>
        <begin position="33"/>
        <end position="341"/>
    </location>
</feature>
<evidence type="ECO:0000313" key="6">
    <source>
        <dbReference type="EMBL" id="EPE35259.1"/>
    </source>
</evidence>
<feature type="compositionally biased region" description="Polar residues" evidence="4">
    <location>
        <begin position="416"/>
        <end position="434"/>
    </location>
</feature>
<feature type="compositionally biased region" description="Low complexity" evidence="4">
    <location>
        <begin position="696"/>
        <end position="706"/>
    </location>
</feature>
<dbReference type="EMBL" id="KE145354">
    <property type="protein sequence ID" value="EPE35259.1"/>
    <property type="molecule type" value="Genomic_DNA"/>
</dbReference>
<dbReference type="Pfam" id="PF13094">
    <property type="entry name" value="CENP-Q"/>
    <property type="match status" value="1"/>
</dbReference>
<dbReference type="InterPro" id="IPR036812">
    <property type="entry name" value="NAD(P)_OxRdtase_dom_sf"/>
</dbReference>
<dbReference type="PANTHER" id="PTHR43150">
    <property type="entry name" value="HYPERKINETIC, ISOFORM M"/>
    <property type="match status" value="1"/>
</dbReference>
<evidence type="ECO:0000259" key="5">
    <source>
        <dbReference type="Pfam" id="PF00248"/>
    </source>
</evidence>
<sequence length="1087" mass="119706">MPPQGFPQHGKRFEPKNMLFRYLGNTGLKVSVLGLGGWLTYGSDAGVKGVEQTAECLQKAWDHGINFFDTAEVYAEGNSEIIMGKALKQCDFERDDFVIATKLHFGDGNGFPNNHGLSRKHIIEGMKRSLTRLQLESVDVVYAHRADFWCTPMEETVRAFNTIIEKGQAHYWGTSEWSAFEIEHAQHVATRLGLQGPVVEQPQYNMFVRDRFENEYAPLYKLYNYGTTVWSPLYQGILTGKYNDGIPEDSRYATISKNDATKFESEVTKAQIAKVRDLTKIAEKLGGSMASLALAWVIKNPHISVAILGATKASQIEDNVKCLELYPKMTDEIMQEIEDILENKPKVPGTIPPTRMAMTMNEALKCQHSFPMAPDEQILKRKRSRPSQWWAAVPSPNQSATSVAPVSHPAKKNKSTETSRPTTYESSAKTVSEVTSKDPEDVEVQSTPPNTGREVEGNSSKSVSSAQSLNSTAQNIRRLEDVSADNEDHSELRSGKRKRAGPTAWWAANSAKERAEELNGPMTTKGNEGSKGGHQQSTNTSQTSTVIDLSAEDVLSTAESAEPLVDSSSERQPSRRKRVPPPEWWAVNTSTPSKEATPWKKGNKTQVKKPSTGVLKDVTSRGNMVKQPKPTESGDVFEKHPKARGTQRGRGQAAASVQSKTKVVKHQRGTPPKVLDKAPTPLRRGRSSRNEAEIQAAAMSSSSLASCVEHGDAGMSEPHHTSSIESNGRSENQLESEEILEVQTATSNFGRGKARTGGHVEPAHQSRTIQKAPNSKGQRAQTKSNKAPVKSKHVSKSTHREPEQASGLRNSRNPKKAVETTQPSSENAQVGRADSPIDETPQFQHLAAVKRRVSRATIEEKWEELPPNCVELINQMLVNSQRTVVVRLGNQDRRAQADTALQTISRKLLKKVSKGLPFPRAVGRQREDDFDFEKIIDRNQRLEGQLNSELDANKLLDESLTKELALLESEREILADLETNAKTQSSQRKAGSAKLHPFLQSASSPEVDGIEVSSSLGARAMPSLGFSTDENLQMVVRDLEGHVDSLQGNFKPLSALPEAMAKAKAAVQITILDHLGSTKCEEVVLGL</sequence>
<dbReference type="RefSeq" id="XP_008077338.1">
    <property type="nucleotide sequence ID" value="XM_008079147.1"/>
</dbReference>
<dbReference type="OrthoDB" id="1720422at2759"/>
<dbReference type="InterPro" id="IPR025212">
    <property type="entry name" value="CAD_CENP-Q"/>
</dbReference>
<dbReference type="PANTHER" id="PTHR43150:SF2">
    <property type="entry name" value="HYPERKINETIC, ISOFORM M"/>
    <property type="match status" value="1"/>
</dbReference>
<keyword evidence="2" id="KW-0521">NADP</keyword>
<protein>
    <submittedName>
        <fullName evidence="6">NAD(P)-linked oxidoreductase</fullName>
    </submittedName>
</protein>
<feature type="compositionally biased region" description="Polar residues" evidence="4">
    <location>
        <begin position="723"/>
        <end position="733"/>
    </location>
</feature>
<comment type="similarity">
    <text evidence="1">Belongs to the shaker potassium channel beta subunit family.</text>
</comment>
<dbReference type="CDD" id="cd19143">
    <property type="entry name" value="AKR_AKR6C1_2"/>
    <property type="match status" value="1"/>
</dbReference>
<evidence type="ECO:0000256" key="1">
    <source>
        <dbReference type="ARBA" id="ARBA00006515"/>
    </source>
</evidence>
<evidence type="ECO:0000256" key="3">
    <source>
        <dbReference type="ARBA" id="ARBA00023002"/>
    </source>
</evidence>
<dbReference type="SUPFAM" id="SSF51430">
    <property type="entry name" value="NAD(P)-linked oxidoreductase"/>
    <property type="match status" value="1"/>
</dbReference>
<dbReference type="AlphaFoldDB" id="S3DDT6"/>
<dbReference type="GeneID" id="19470000"/>
<feature type="compositionally biased region" description="Polar residues" evidence="4">
    <location>
        <begin position="819"/>
        <end position="828"/>
    </location>
</feature>
<dbReference type="eggNOG" id="KOG1575">
    <property type="taxonomic scope" value="Eukaryota"/>
</dbReference>
<keyword evidence="7" id="KW-1185">Reference proteome</keyword>
<dbReference type="Proteomes" id="UP000016922">
    <property type="component" value="Unassembled WGS sequence"/>
</dbReference>
<dbReference type="InterPro" id="IPR023210">
    <property type="entry name" value="NADP_OxRdtase_dom"/>
</dbReference>
<feature type="compositionally biased region" description="Low complexity" evidence="4">
    <location>
        <begin position="535"/>
        <end position="545"/>
    </location>
</feature>
<feature type="compositionally biased region" description="Polar residues" evidence="4">
    <location>
        <begin position="765"/>
        <end position="785"/>
    </location>
</feature>
<feature type="compositionally biased region" description="Basic and acidic residues" evidence="4">
    <location>
        <begin position="709"/>
        <end position="722"/>
    </location>
</feature>